<evidence type="ECO:0000259" key="1">
    <source>
        <dbReference type="Pfam" id="PF13649"/>
    </source>
</evidence>
<dbReference type="PANTHER" id="PTHR43591">
    <property type="entry name" value="METHYLTRANSFERASE"/>
    <property type="match status" value="1"/>
</dbReference>
<dbReference type="GO" id="GO:0032259">
    <property type="term" value="P:methylation"/>
    <property type="evidence" value="ECO:0007669"/>
    <property type="project" value="UniProtKB-KW"/>
</dbReference>
<accession>A0A166CK58</accession>
<dbReference type="STRING" id="436010.A0A166CK58"/>
<reference evidence="2 3" key="1">
    <citation type="journal article" date="2016" name="Mol. Biol. Evol.">
        <title>Comparative Genomics of Early-Diverging Mushroom-Forming Fungi Provides Insights into the Origins of Lignocellulose Decay Capabilities.</title>
        <authorList>
            <person name="Nagy L.G."/>
            <person name="Riley R."/>
            <person name="Tritt A."/>
            <person name="Adam C."/>
            <person name="Daum C."/>
            <person name="Floudas D."/>
            <person name="Sun H."/>
            <person name="Yadav J.S."/>
            <person name="Pangilinan J."/>
            <person name="Larsson K.H."/>
            <person name="Matsuura K."/>
            <person name="Barry K."/>
            <person name="Labutti K."/>
            <person name="Kuo R."/>
            <person name="Ohm R.A."/>
            <person name="Bhattacharya S.S."/>
            <person name="Shirouzu T."/>
            <person name="Yoshinaga Y."/>
            <person name="Martin F.M."/>
            <person name="Grigoriev I.V."/>
            <person name="Hibbett D.S."/>
        </authorList>
    </citation>
    <scope>NUCLEOTIDE SEQUENCE [LARGE SCALE GENOMIC DNA]</scope>
    <source>
        <strain evidence="2 3">CBS 109695</strain>
    </source>
</reference>
<dbReference type="SUPFAM" id="SSF53335">
    <property type="entry name" value="S-adenosyl-L-methionine-dependent methyltransferases"/>
    <property type="match status" value="1"/>
</dbReference>
<keyword evidence="2" id="KW-0808">Transferase</keyword>
<dbReference type="CDD" id="cd02440">
    <property type="entry name" value="AdoMet_MTases"/>
    <property type="match status" value="1"/>
</dbReference>
<dbReference type="GO" id="GO:0008168">
    <property type="term" value="F:methyltransferase activity"/>
    <property type="evidence" value="ECO:0007669"/>
    <property type="project" value="UniProtKB-KW"/>
</dbReference>
<keyword evidence="3" id="KW-1185">Reference proteome</keyword>
<sequence length="297" mass="32876">MPSPQPDELPPVDSGIKHNARNHISNSYVLPSDEPERERLNRQHGVMKRCFDDRLFLAPVILKSGDRVLDSGTGAASWLMDFAKEFPSTVLIYGIDISPLLFPLNPPTNVTFLTASITELPDAWTSSFALVNQRLLLGGLTAVAWQAAFLEMYRVLSPGGWVNLFELNSDIDYMDWEPGPSTKKMFLLQREIFRNSGVLIDAVYHLPGWLERAGFINIHSELRIMPMGGANGKAMRENKCAALAAMKTPALKAGGLGFVESNEGYDKLVEATRDELVDTEDASAQAYMVYAQKPTAK</sequence>
<organism evidence="2 3">
    <name type="scientific">Athelia psychrophila</name>
    <dbReference type="NCBI Taxonomy" id="1759441"/>
    <lineage>
        <taxon>Eukaryota</taxon>
        <taxon>Fungi</taxon>
        <taxon>Dikarya</taxon>
        <taxon>Basidiomycota</taxon>
        <taxon>Agaricomycotina</taxon>
        <taxon>Agaricomycetes</taxon>
        <taxon>Agaricomycetidae</taxon>
        <taxon>Atheliales</taxon>
        <taxon>Atheliaceae</taxon>
        <taxon>Athelia</taxon>
    </lineage>
</organism>
<dbReference type="Proteomes" id="UP000076532">
    <property type="component" value="Unassembled WGS sequence"/>
</dbReference>
<dbReference type="OrthoDB" id="184880at2759"/>
<dbReference type="Pfam" id="PF13649">
    <property type="entry name" value="Methyltransf_25"/>
    <property type="match status" value="1"/>
</dbReference>
<dbReference type="InterPro" id="IPR041698">
    <property type="entry name" value="Methyltransf_25"/>
</dbReference>
<name>A0A166CK58_9AGAM</name>
<feature type="domain" description="Methyltransferase" evidence="1">
    <location>
        <begin position="68"/>
        <end position="160"/>
    </location>
</feature>
<dbReference type="AlphaFoldDB" id="A0A166CK58"/>
<proteinExistence type="predicted"/>
<dbReference type="EMBL" id="KV417628">
    <property type="protein sequence ID" value="KZP13738.1"/>
    <property type="molecule type" value="Genomic_DNA"/>
</dbReference>
<evidence type="ECO:0000313" key="2">
    <source>
        <dbReference type="EMBL" id="KZP13738.1"/>
    </source>
</evidence>
<dbReference type="PANTHER" id="PTHR43591:SF24">
    <property type="entry name" value="2-METHOXY-6-POLYPRENYL-1,4-BENZOQUINOL METHYLASE, MITOCHONDRIAL"/>
    <property type="match status" value="1"/>
</dbReference>
<evidence type="ECO:0000313" key="3">
    <source>
        <dbReference type="Proteomes" id="UP000076532"/>
    </source>
</evidence>
<gene>
    <name evidence="2" type="ORF">FIBSPDRAFT_124423</name>
</gene>
<dbReference type="Gene3D" id="3.40.50.150">
    <property type="entry name" value="Vaccinia Virus protein VP39"/>
    <property type="match status" value="1"/>
</dbReference>
<protein>
    <submittedName>
        <fullName evidence="2">S-adenosyl-L-methionine-dependent methyltransferase</fullName>
    </submittedName>
</protein>
<keyword evidence="2" id="KW-0489">Methyltransferase</keyword>
<dbReference type="InterPro" id="IPR029063">
    <property type="entry name" value="SAM-dependent_MTases_sf"/>
</dbReference>